<name>A0A9K3GPT4_9EUKA</name>
<accession>A0A9K3GPT4</accession>
<proteinExistence type="predicted"/>
<comment type="caution">
    <text evidence="1">The sequence shown here is derived from an EMBL/GenBank/DDBJ whole genome shotgun (WGS) entry which is preliminary data.</text>
</comment>
<keyword evidence="2" id="KW-1185">Reference proteome</keyword>
<gene>
    <name evidence="1" type="ORF">KIPB_013633</name>
</gene>
<organism evidence="1 2">
    <name type="scientific">Kipferlia bialata</name>
    <dbReference type="NCBI Taxonomy" id="797122"/>
    <lineage>
        <taxon>Eukaryota</taxon>
        <taxon>Metamonada</taxon>
        <taxon>Carpediemonas-like organisms</taxon>
        <taxon>Kipferlia</taxon>
    </lineage>
</organism>
<reference evidence="1 2" key="1">
    <citation type="journal article" date="2018" name="PLoS ONE">
        <title>The draft genome of Kipferlia bialata reveals reductive genome evolution in fornicate parasites.</title>
        <authorList>
            <person name="Tanifuji G."/>
            <person name="Takabayashi S."/>
            <person name="Kume K."/>
            <person name="Takagi M."/>
            <person name="Nakayama T."/>
            <person name="Kamikawa R."/>
            <person name="Inagaki Y."/>
            <person name="Hashimoto T."/>
        </authorList>
    </citation>
    <scope>NUCLEOTIDE SEQUENCE [LARGE SCALE GENOMIC DNA]</scope>
    <source>
        <strain evidence="1">NY0173</strain>
    </source>
</reference>
<dbReference type="EMBL" id="BDIP01006582">
    <property type="protein sequence ID" value="GIQ90733.1"/>
    <property type="molecule type" value="Genomic_DNA"/>
</dbReference>
<sequence>MADGFPASFDRVSRNLLGLNPEDQQSEEEDKAVKKLVEDSLSGYSNVSDLVIKALLVAVWREKFKYALLVAVWREKFKYVFTDTYA</sequence>
<evidence type="ECO:0000313" key="2">
    <source>
        <dbReference type="Proteomes" id="UP000265618"/>
    </source>
</evidence>
<dbReference type="AlphaFoldDB" id="A0A9K3GPT4"/>
<evidence type="ECO:0000313" key="1">
    <source>
        <dbReference type="EMBL" id="GIQ90733.1"/>
    </source>
</evidence>
<dbReference type="Proteomes" id="UP000265618">
    <property type="component" value="Unassembled WGS sequence"/>
</dbReference>
<protein>
    <submittedName>
        <fullName evidence="1">Uncharacterized protein</fullName>
    </submittedName>
</protein>